<dbReference type="CDD" id="cd07822">
    <property type="entry name" value="SRPBCC_4"/>
    <property type="match status" value="1"/>
</dbReference>
<accession>A0A521FR29</accession>
<evidence type="ECO:0000313" key="1">
    <source>
        <dbReference type="EMBL" id="SMO98659.1"/>
    </source>
</evidence>
<organism evidence="1 2">
    <name type="scientific">Pedobacter westerhofensis</name>
    <dbReference type="NCBI Taxonomy" id="425512"/>
    <lineage>
        <taxon>Bacteria</taxon>
        <taxon>Pseudomonadati</taxon>
        <taxon>Bacteroidota</taxon>
        <taxon>Sphingobacteriia</taxon>
        <taxon>Sphingobacteriales</taxon>
        <taxon>Sphingobacteriaceae</taxon>
        <taxon>Pedobacter</taxon>
    </lineage>
</organism>
<dbReference type="Pfam" id="PF10604">
    <property type="entry name" value="Polyketide_cyc2"/>
    <property type="match status" value="1"/>
</dbReference>
<keyword evidence="2" id="KW-1185">Reference proteome</keyword>
<dbReference type="RefSeq" id="WP_142531086.1">
    <property type="nucleotide sequence ID" value="NZ_CBCSJO010000016.1"/>
</dbReference>
<dbReference type="AlphaFoldDB" id="A0A521FR29"/>
<evidence type="ECO:0000313" key="2">
    <source>
        <dbReference type="Proteomes" id="UP000320300"/>
    </source>
</evidence>
<dbReference type="Proteomes" id="UP000320300">
    <property type="component" value="Unassembled WGS sequence"/>
</dbReference>
<dbReference type="SUPFAM" id="SSF55961">
    <property type="entry name" value="Bet v1-like"/>
    <property type="match status" value="1"/>
</dbReference>
<protein>
    <submittedName>
        <fullName evidence="1">Polyketide cyclase / dehydrase and lipid transport</fullName>
    </submittedName>
</protein>
<dbReference type="Gene3D" id="3.30.530.20">
    <property type="match status" value="1"/>
</dbReference>
<proteinExistence type="predicted"/>
<sequence length="176" mass="19927">MFEIINWPEDMVPSRCPIHFTNELEVAASPETIWSLLTNTNAWPQFYPSIAQVHLLHGHQSLQMGTEFETSFAGQDVLASVQEFEPMKRIAWGGHPKVTEESRAYHAWIITPIPGGCHLWTEETMRGPYWIELAKAAPDGFWLAHERLLADLAKVATELELSVKSQNETAAGRKFL</sequence>
<name>A0A521FR29_9SPHI</name>
<reference evidence="1 2" key="1">
    <citation type="submission" date="2017-05" db="EMBL/GenBank/DDBJ databases">
        <authorList>
            <person name="Varghese N."/>
            <person name="Submissions S."/>
        </authorList>
    </citation>
    <scope>NUCLEOTIDE SEQUENCE [LARGE SCALE GENOMIC DNA]</scope>
    <source>
        <strain evidence="1 2">DSM 19036</strain>
    </source>
</reference>
<dbReference type="InterPro" id="IPR019587">
    <property type="entry name" value="Polyketide_cyclase/dehydratase"/>
</dbReference>
<dbReference type="InterPro" id="IPR023393">
    <property type="entry name" value="START-like_dom_sf"/>
</dbReference>
<gene>
    <name evidence="1" type="ORF">SAMN06265348_11752</name>
</gene>
<dbReference type="EMBL" id="FXTN01000017">
    <property type="protein sequence ID" value="SMO98659.1"/>
    <property type="molecule type" value="Genomic_DNA"/>
</dbReference>
<dbReference type="OrthoDB" id="838646at2"/>